<feature type="compositionally biased region" description="Pro residues" evidence="7">
    <location>
        <begin position="34"/>
        <end position="51"/>
    </location>
</feature>
<dbReference type="InterPro" id="IPR050164">
    <property type="entry name" value="Peptidase_C19"/>
</dbReference>
<evidence type="ECO:0000256" key="7">
    <source>
        <dbReference type="SAM" id="MobiDB-lite"/>
    </source>
</evidence>
<dbReference type="GO" id="GO:0004843">
    <property type="term" value="F:cysteine-type deubiquitinase activity"/>
    <property type="evidence" value="ECO:0007669"/>
    <property type="project" value="UniProtKB-EC"/>
</dbReference>
<feature type="region of interest" description="Disordered" evidence="7">
    <location>
        <begin position="659"/>
        <end position="690"/>
    </location>
</feature>
<feature type="domain" description="USP" evidence="8">
    <location>
        <begin position="570"/>
        <end position="996"/>
    </location>
</feature>
<feature type="compositionally biased region" description="Low complexity" evidence="7">
    <location>
        <begin position="122"/>
        <end position="131"/>
    </location>
</feature>
<gene>
    <name evidence="9" type="ORF">CVT26_000463</name>
</gene>
<reference evidence="9 10" key="1">
    <citation type="journal article" date="2018" name="Evol. Lett.">
        <title>Horizontal gene cluster transfer increased hallucinogenic mushroom diversity.</title>
        <authorList>
            <person name="Reynolds H.T."/>
            <person name="Vijayakumar V."/>
            <person name="Gluck-Thaler E."/>
            <person name="Korotkin H.B."/>
            <person name="Matheny P.B."/>
            <person name="Slot J.C."/>
        </authorList>
    </citation>
    <scope>NUCLEOTIDE SEQUENCE [LARGE SCALE GENOMIC DNA]</scope>
    <source>
        <strain evidence="9 10">SRW20</strain>
    </source>
</reference>
<feature type="region of interest" description="Disordered" evidence="7">
    <location>
        <begin position="609"/>
        <end position="632"/>
    </location>
</feature>
<dbReference type="Proteomes" id="UP000284706">
    <property type="component" value="Unassembled WGS sequence"/>
</dbReference>
<comment type="caution">
    <text evidence="9">The sequence shown here is derived from an EMBL/GenBank/DDBJ whole genome shotgun (WGS) entry which is preliminary data.</text>
</comment>
<dbReference type="GO" id="GO:0005634">
    <property type="term" value="C:nucleus"/>
    <property type="evidence" value="ECO:0007669"/>
    <property type="project" value="TreeGrafter"/>
</dbReference>
<feature type="compositionally biased region" description="Low complexity" evidence="7">
    <location>
        <begin position="202"/>
        <end position="243"/>
    </location>
</feature>
<evidence type="ECO:0000313" key="10">
    <source>
        <dbReference type="Proteomes" id="UP000284706"/>
    </source>
</evidence>
<protein>
    <recommendedName>
        <fullName evidence="2">ubiquitinyl hydrolase 1</fullName>
        <ecNumber evidence="2">3.4.19.12</ecNumber>
    </recommendedName>
</protein>
<feature type="compositionally biased region" description="Low complexity" evidence="7">
    <location>
        <begin position="139"/>
        <end position="154"/>
    </location>
</feature>
<keyword evidence="5" id="KW-0378">Hydrolase</keyword>
<dbReference type="SUPFAM" id="SSF54001">
    <property type="entry name" value="Cysteine proteinases"/>
    <property type="match status" value="1"/>
</dbReference>
<accession>A0A409Y2E5</accession>
<dbReference type="GO" id="GO:0016579">
    <property type="term" value="P:protein deubiquitination"/>
    <property type="evidence" value="ECO:0007669"/>
    <property type="project" value="InterPro"/>
</dbReference>
<organism evidence="9 10">
    <name type="scientific">Gymnopilus dilepis</name>
    <dbReference type="NCBI Taxonomy" id="231916"/>
    <lineage>
        <taxon>Eukaryota</taxon>
        <taxon>Fungi</taxon>
        <taxon>Dikarya</taxon>
        <taxon>Basidiomycota</taxon>
        <taxon>Agaricomycotina</taxon>
        <taxon>Agaricomycetes</taxon>
        <taxon>Agaricomycetidae</taxon>
        <taxon>Agaricales</taxon>
        <taxon>Agaricineae</taxon>
        <taxon>Hymenogastraceae</taxon>
        <taxon>Gymnopilus</taxon>
    </lineage>
</organism>
<feature type="region of interest" description="Disordered" evidence="7">
    <location>
        <begin position="746"/>
        <end position="767"/>
    </location>
</feature>
<evidence type="ECO:0000256" key="5">
    <source>
        <dbReference type="ARBA" id="ARBA00022801"/>
    </source>
</evidence>
<evidence type="ECO:0000313" key="9">
    <source>
        <dbReference type="EMBL" id="PPQ97187.1"/>
    </source>
</evidence>
<feature type="compositionally biased region" description="Polar residues" evidence="7">
    <location>
        <begin position="367"/>
        <end position="378"/>
    </location>
</feature>
<dbReference type="GO" id="GO:0005829">
    <property type="term" value="C:cytosol"/>
    <property type="evidence" value="ECO:0007669"/>
    <property type="project" value="TreeGrafter"/>
</dbReference>
<evidence type="ECO:0000256" key="4">
    <source>
        <dbReference type="ARBA" id="ARBA00022786"/>
    </source>
</evidence>
<dbReference type="InterPro" id="IPR001394">
    <property type="entry name" value="Peptidase_C19_UCH"/>
</dbReference>
<name>A0A409Y2E5_9AGAR</name>
<dbReference type="InterPro" id="IPR038765">
    <property type="entry name" value="Papain-like_cys_pep_sf"/>
</dbReference>
<evidence type="ECO:0000256" key="1">
    <source>
        <dbReference type="ARBA" id="ARBA00000707"/>
    </source>
</evidence>
<feature type="compositionally biased region" description="Low complexity" evidence="7">
    <location>
        <begin position="342"/>
        <end position="366"/>
    </location>
</feature>
<keyword evidence="10" id="KW-1185">Reference proteome</keyword>
<keyword evidence="6" id="KW-0788">Thiol protease</keyword>
<evidence type="ECO:0000256" key="6">
    <source>
        <dbReference type="ARBA" id="ARBA00022807"/>
    </source>
</evidence>
<dbReference type="PANTHER" id="PTHR24006">
    <property type="entry name" value="UBIQUITIN CARBOXYL-TERMINAL HYDROLASE"/>
    <property type="match status" value="1"/>
</dbReference>
<feature type="compositionally biased region" description="Basic residues" evidence="7">
    <location>
        <begin position="80"/>
        <end position="89"/>
    </location>
</feature>
<feature type="compositionally biased region" description="Acidic residues" evidence="7">
    <location>
        <begin position="758"/>
        <end position="767"/>
    </location>
</feature>
<dbReference type="InterPro" id="IPR028889">
    <property type="entry name" value="USP"/>
</dbReference>
<feature type="compositionally biased region" description="Low complexity" evidence="7">
    <location>
        <begin position="168"/>
        <end position="195"/>
    </location>
</feature>
<evidence type="ECO:0000259" key="8">
    <source>
        <dbReference type="PROSITE" id="PS50235"/>
    </source>
</evidence>
<dbReference type="Pfam" id="PF00443">
    <property type="entry name" value="UCH"/>
    <property type="match status" value="1"/>
</dbReference>
<dbReference type="STRING" id="231916.A0A409Y2E5"/>
<dbReference type="GO" id="GO:0006508">
    <property type="term" value="P:proteolysis"/>
    <property type="evidence" value="ECO:0007669"/>
    <property type="project" value="UniProtKB-KW"/>
</dbReference>
<dbReference type="EMBL" id="NHYE01001280">
    <property type="protein sequence ID" value="PPQ97187.1"/>
    <property type="molecule type" value="Genomic_DNA"/>
</dbReference>
<dbReference type="OrthoDB" id="429671at2759"/>
<dbReference type="AlphaFoldDB" id="A0A409Y2E5"/>
<keyword evidence="3" id="KW-0645">Protease</keyword>
<dbReference type="Gene3D" id="3.90.70.10">
    <property type="entry name" value="Cysteine proteinases"/>
    <property type="match status" value="1"/>
</dbReference>
<keyword evidence="4" id="KW-0833">Ubl conjugation pathway</keyword>
<dbReference type="InParanoid" id="A0A409Y2E5"/>
<feature type="compositionally biased region" description="Polar residues" evidence="7">
    <location>
        <begin position="610"/>
        <end position="620"/>
    </location>
</feature>
<dbReference type="CDD" id="cd02257">
    <property type="entry name" value="Peptidase_C19"/>
    <property type="match status" value="1"/>
</dbReference>
<feature type="region of interest" description="Disordered" evidence="7">
    <location>
        <begin position="467"/>
        <end position="487"/>
    </location>
</feature>
<dbReference type="PANTHER" id="PTHR24006:SF687">
    <property type="entry name" value="UBIQUITIN CARBOXYL-TERMINAL HYDROLASE 10"/>
    <property type="match status" value="1"/>
</dbReference>
<proteinExistence type="predicted"/>
<dbReference type="PROSITE" id="PS50235">
    <property type="entry name" value="USP_3"/>
    <property type="match status" value="1"/>
</dbReference>
<evidence type="ECO:0000256" key="3">
    <source>
        <dbReference type="ARBA" id="ARBA00022670"/>
    </source>
</evidence>
<evidence type="ECO:0000256" key="2">
    <source>
        <dbReference type="ARBA" id="ARBA00012759"/>
    </source>
</evidence>
<dbReference type="InterPro" id="IPR018200">
    <property type="entry name" value="USP_CS"/>
</dbReference>
<comment type="catalytic activity">
    <reaction evidence="1">
        <text>Thiol-dependent hydrolysis of ester, thioester, amide, peptide and isopeptide bonds formed by the C-terminal Gly of ubiquitin (a 76-residue protein attached to proteins as an intracellular targeting signal).</text>
        <dbReference type="EC" id="3.4.19.12"/>
    </reaction>
</comment>
<feature type="region of interest" description="Disordered" evidence="7">
    <location>
        <begin position="1"/>
        <end position="378"/>
    </location>
</feature>
<sequence length="996" mass="106560">MVTHPNYPHPGPGPSSYYQQSPPPHHVYGNHSPGPRPNYYPYNLPPPPPPHMNSHQPTQYHQPPPSRGNHRGNGQYGSRGNHHYHHHYQHQPPYPHSHVSPNVGVHAPHVPYSPQTSKYNQPYSPSYTYPSPTAPVFTPSWQQQPLSPLPKQLSMPPPQNVQPNIYDSATTQAPSAESSAETQSAAPVPMPSSSATTFADGASPSLSSPESLDLAAQPSQPSSYSQMGTISTSSEPVSSPSTTQLPTVVTSPGKWAIWSRRPRDPSQAPSIIISPRSFPPPDVIQQALDEKTPPPSIPSSPTITKKQPLPSSREQEGTPPARDIPLSPPSQSSDDIAGAAWSSQTASSVPSSSVTETTDTPTIPGSPASSHTSLSIKDSKDTSIIQEVSVAADAPAVAESTSTSTVAAALEPEPAEPFADTKVAEPSAEAVDGAIPVPVPAPAVVVSAVAAAVAAPQPIVAQELPAVTAPSPSSQPTPAATPAVKKSWASLLRPSSSAASPSGPSRNALPTSSVVGFSIPASTSPPVPAVSPTKKSELITLLTTGPAPATAASVAAGASSASSVMKIRPRGLINSGNMCFANSVLQILVYCPPFHKLFVELGKVLGPSATLPTSGTSTPALNGKEDKPKAASATPLVDATVEFLKEFVDEKKSKPKDKARLEIVGRSGSSGGLSGKGKEREVRLEEDDDDDWDGESFLPTYVYDAMKEKKRFDNMRGGHQEDAEEFFGFYLDTLEEELLSLLHSVNPPRQSKNTAVEEKEEAAPPEDEGWLEVGKRNRTVITRTIKATESPITRIFGGKFRSTLRAPGQKDSVVVEDWRSLRLDIQREQIHTIQDALSYISHPQPVQVTPKAGLTIDAQQQMLIEALPPILVLHIKRFCYDTSVGGVVKVGKHVRFGPELEIGSDVMVPAAKKAHPTRYKLFGALYHHGLSAGGGHYTLDVLHPNRYPSANPAAKPREGWVRIDDNLVSDVRHEDVFGQNEKDESRSPYLLFYRRT</sequence>
<dbReference type="EC" id="3.4.19.12" evidence="2"/>
<dbReference type="PROSITE" id="PS00972">
    <property type="entry name" value="USP_1"/>
    <property type="match status" value="1"/>
</dbReference>